<dbReference type="InterPro" id="IPR001320">
    <property type="entry name" value="Iontro_rcpt_C"/>
</dbReference>
<keyword evidence="9" id="KW-1071">Ligand-gated ion channel</keyword>
<feature type="domain" description="Ionotropic glutamate receptor C-terminal" evidence="13">
    <location>
        <begin position="469"/>
        <end position="796"/>
    </location>
</feature>
<evidence type="ECO:0000256" key="9">
    <source>
        <dbReference type="ARBA" id="ARBA00023286"/>
    </source>
</evidence>
<dbReference type="InterPro" id="IPR001638">
    <property type="entry name" value="Solute-binding_3/MltF_N"/>
</dbReference>
<dbReference type="Gene3D" id="1.10.287.70">
    <property type="match status" value="1"/>
</dbReference>
<evidence type="ECO:0000313" key="14">
    <source>
        <dbReference type="EnsemblPlants" id="AUR62019096-RA:cds"/>
    </source>
</evidence>
<dbReference type="Pfam" id="PF00497">
    <property type="entry name" value="SBP_bac_3"/>
    <property type="match status" value="1"/>
</dbReference>
<evidence type="ECO:0000256" key="10">
    <source>
        <dbReference type="ARBA" id="ARBA00023303"/>
    </source>
</evidence>
<accession>A0A803LV52</accession>
<dbReference type="Gene3D" id="3.40.50.2300">
    <property type="match status" value="3"/>
</dbReference>
<proteinExistence type="predicted"/>
<name>A0A803LV52_CHEQI</name>
<reference evidence="14" key="2">
    <citation type="submission" date="2021-03" db="UniProtKB">
        <authorList>
            <consortium name="EnsemblPlants"/>
        </authorList>
    </citation>
    <scope>IDENTIFICATION</scope>
</reference>
<keyword evidence="5" id="KW-0406">Ion transport</keyword>
<dbReference type="CDD" id="cd19990">
    <property type="entry name" value="PBP1_GABAb_receptor_plant"/>
    <property type="match status" value="1"/>
</dbReference>
<dbReference type="Pfam" id="PF00060">
    <property type="entry name" value="Lig_chan"/>
    <property type="match status" value="2"/>
</dbReference>
<comment type="subcellular location">
    <subcellularLocation>
        <location evidence="1">Membrane</location>
        <topology evidence="1">Multi-pass membrane protein</topology>
    </subcellularLocation>
</comment>
<evidence type="ECO:0000256" key="2">
    <source>
        <dbReference type="ARBA" id="ARBA00022448"/>
    </source>
</evidence>
<evidence type="ECO:0000256" key="7">
    <source>
        <dbReference type="ARBA" id="ARBA00023170"/>
    </source>
</evidence>
<evidence type="ECO:0000313" key="15">
    <source>
        <dbReference type="Proteomes" id="UP000596660"/>
    </source>
</evidence>
<keyword evidence="2" id="KW-0813">Transport</keyword>
<dbReference type="InterPro" id="IPR044440">
    <property type="entry name" value="GABAb_receptor_plant_PBP1"/>
</dbReference>
<evidence type="ECO:0000256" key="4">
    <source>
        <dbReference type="ARBA" id="ARBA00022989"/>
    </source>
</evidence>
<dbReference type="OMA" id="VRIRTYI"/>
<protein>
    <recommendedName>
        <fullName evidence="13">Ionotropic glutamate receptor C-terminal domain-containing protein</fullName>
    </recommendedName>
</protein>
<feature type="transmembrane region" description="Helical" evidence="11">
    <location>
        <begin position="578"/>
        <end position="596"/>
    </location>
</feature>
<dbReference type="FunFam" id="3.40.190.10:FF:000054">
    <property type="entry name" value="Glutamate receptor"/>
    <property type="match status" value="1"/>
</dbReference>
<keyword evidence="6 11" id="KW-0472">Membrane</keyword>
<dbReference type="Gene3D" id="3.40.190.10">
    <property type="entry name" value="Periplasmic binding protein-like II"/>
    <property type="match status" value="2"/>
</dbReference>
<evidence type="ECO:0000259" key="13">
    <source>
        <dbReference type="SMART" id="SM00079"/>
    </source>
</evidence>
<dbReference type="Pfam" id="PF01094">
    <property type="entry name" value="ANF_receptor"/>
    <property type="match status" value="2"/>
</dbReference>
<feature type="transmembrane region" description="Helical" evidence="11">
    <location>
        <begin position="1399"/>
        <end position="1417"/>
    </location>
</feature>
<feature type="signal peptide" evidence="12">
    <location>
        <begin position="1"/>
        <end position="20"/>
    </location>
</feature>
<keyword evidence="10" id="KW-0407">Ion channel</keyword>
<dbReference type="SUPFAM" id="SSF53850">
    <property type="entry name" value="Periplasmic binding protein-like II"/>
    <property type="match status" value="2"/>
</dbReference>
<feature type="transmembrane region" description="Helical" evidence="11">
    <location>
        <begin position="639"/>
        <end position="657"/>
    </location>
</feature>
<feature type="transmembrane region" description="Helical" evidence="11">
    <location>
        <begin position="816"/>
        <end position="836"/>
    </location>
</feature>
<organism evidence="14 15">
    <name type="scientific">Chenopodium quinoa</name>
    <name type="common">Quinoa</name>
    <dbReference type="NCBI Taxonomy" id="63459"/>
    <lineage>
        <taxon>Eukaryota</taxon>
        <taxon>Viridiplantae</taxon>
        <taxon>Streptophyta</taxon>
        <taxon>Embryophyta</taxon>
        <taxon>Tracheophyta</taxon>
        <taxon>Spermatophyta</taxon>
        <taxon>Magnoliopsida</taxon>
        <taxon>eudicotyledons</taxon>
        <taxon>Gunneridae</taxon>
        <taxon>Pentapetalae</taxon>
        <taxon>Caryophyllales</taxon>
        <taxon>Chenopodiaceae</taxon>
        <taxon>Chenopodioideae</taxon>
        <taxon>Atripliceae</taxon>
        <taxon>Chenopodium</taxon>
    </lineage>
</organism>
<feature type="chain" id="PRO_5031474749" description="Ionotropic glutamate receptor C-terminal domain-containing protein" evidence="12">
    <location>
        <begin position="21"/>
        <end position="1554"/>
    </location>
</feature>
<feature type="transmembrane region" description="Helical" evidence="11">
    <location>
        <begin position="1437"/>
        <end position="1456"/>
    </location>
</feature>
<feature type="transmembrane region" description="Helical" evidence="11">
    <location>
        <begin position="608"/>
        <end position="627"/>
    </location>
</feature>
<evidence type="ECO:0000256" key="12">
    <source>
        <dbReference type="SAM" id="SignalP"/>
    </source>
</evidence>
<keyword evidence="15" id="KW-1185">Reference proteome</keyword>
<evidence type="ECO:0000256" key="11">
    <source>
        <dbReference type="SAM" id="Phobius"/>
    </source>
</evidence>
<keyword evidence="7" id="KW-0675">Receptor</keyword>
<dbReference type="InterPro" id="IPR001828">
    <property type="entry name" value="ANF_lig-bd_rcpt"/>
</dbReference>
<dbReference type="FunFam" id="3.40.50.2300:FF:000188">
    <property type="entry name" value="Glutamate receptor"/>
    <property type="match status" value="2"/>
</dbReference>
<reference evidence="14" key="1">
    <citation type="journal article" date="2017" name="Nature">
        <title>The genome of Chenopodium quinoa.</title>
        <authorList>
            <person name="Jarvis D.E."/>
            <person name="Ho Y.S."/>
            <person name="Lightfoot D.J."/>
            <person name="Schmoeckel S.M."/>
            <person name="Li B."/>
            <person name="Borm T.J.A."/>
            <person name="Ohyanagi H."/>
            <person name="Mineta K."/>
            <person name="Michell C.T."/>
            <person name="Saber N."/>
            <person name="Kharbatia N.M."/>
            <person name="Rupper R.R."/>
            <person name="Sharp A.R."/>
            <person name="Dally N."/>
            <person name="Boughton B.A."/>
            <person name="Woo Y.H."/>
            <person name="Gao G."/>
            <person name="Schijlen E.G.W.M."/>
            <person name="Guo X."/>
            <person name="Momin A.A."/>
            <person name="Negrao S."/>
            <person name="Al-Babili S."/>
            <person name="Gehring C."/>
            <person name="Roessner U."/>
            <person name="Jung C."/>
            <person name="Murphy K."/>
            <person name="Arold S.T."/>
            <person name="Gojobori T."/>
            <person name="van der Linden C.G."/>
            <person name="van Loo E.N."/>
            <person name="Jellen E.N."/>
            <person name="Maughan P.J."/>
            <person name="Tester M."/>
        </authorList>
    </citation>
    <scope>NUCLEOTIDE SEQUENCE [LARGE SCALE GENOMIC DNA]</scope>
    <source>
        <strain evidence="14">cv. PI 614886</strain>
    </source>
</reference>
<evidence type="ECO:0000256" key="1">
    <source>
        <dbReference type="ARBA" id="ARBA00004141"/>
    </source>
</evidence>
<dbReference type="InterPro" id="IPR028082">
    <property type="entry name" value="Peripla_BP_I"/>
</dbReference>
<dbReference type="SUPFAM" id="SSF53822">
    <property type="entry name" value="Periplasmic binding protein-like I"/>
    <property type="match status" value="2"/>
</dbReference>
<keyword evidence="8" id="KW-0325">Glycoprotein</keyword>
<evidence type="ECO:0000256" key="3">
    <source>
        <dbReference type="ARBA" id="ARBA00022692"/>
    </source>
</evidence>
<keyword evidence="4 11" id="KW-1133">Transmembrane helix</keyword>
<dbReference type="PANTHER" id="PTHR18966">
    <property type="entry name" value="IONOTROPIC GLUTAMATE RECEPTOR"/>
    <property type="match status" value="1"/>
</dbReference>
<evidence type="ECO:0000256" key="5">
    <source>
        <dbReference type="ARBA" id="ARBA00023065"/>
    </source>
</evidence>
<dbReference type="GO" id="GO:0016020">
    <property type="term" value="C:membrane"/>
    <property type="evidence" value="ECO:0007669"/>
    <property type="project" value="UniProtKB-SubCell"/>
</dbReference>
<dbReference type="Gramene" id="AUR62019096-RA">
    <property type="protein sequence ID" value="AUR62019096-RA:cds"/>
    <property type="gene ID" value="AUR62019096"/>
</dbReference>
<dbReference type="FunFam" id="1.10.287.70:FF:000172">
    <property type="entry name" value="Glutamate receptor"/>
    <property type="match status" value="1"/>
</dbReference>
<dbReference type="CDD" id="cd13686">
    <property type="entry name" value="GluR_Plant"/>
    <property type="match status" value="1"/>
</dbReference>
<dbReference type="InterPro" id="IPR015683">
    <property type="entry name" value="Ionotropic_Glu_rcpt"/>
</dbReference>
<keyword evidence="12" id="KW-0732">Signal</keyword>
<evidence type="ECO:0000256" key="8">
    <source>
        <dbReference type="ARBA" id="ARBA00023180"/>
    </source>
</evidence>
<dbReference type="Proteomes" id="UP000596660">
    <property type="component" value="Unplaced"/>
</dbReference>
<dbReference type="SMART" id="SM00079">
    <property type="entry name" value="PBPe"/>
    <property type="match status" value="1"/>
</dbReference>
<keyword evidence="3 11" id="KW-0812">Transmembrane</keyword>
<sequence length="1554" mass="175521">MPSVFYILVVLLLMPSMKDGASLRRYNRSMHRNAVTSIGVVINGNTRVGKEQKIAMKIAVRDIYRNSCSPVTLHVRDFPEGLVHATNIASKLMYSKKVEVLIGTFSLTEAVFLSEFHKNLLGVPIFLLTPTAMSSPLVPLPSNLLQMSHHFSVHMQCLSAIVGHFRWRRVTVIYEKSNIFPMDSAYFAALSDSLRSVDAIIEQHIAFPSVSTLSEPDVVIEKELYNLKRGGNHVFVLLHSSLELATRLFQKANEMGMVEKGFVWIISDEIASLLDSVDSSVISSMQGVLGYKTNIFDSSKSYKEFEVKFKQSYIAKFPYDQGNPNPTLFALRAYDMLHAITKSKNAAIKSNSTELFPNLLLSNFEGLSGNVSFRNGELKDIPTFQIINVVGKSYRELAFWSSEFGFFKKQSSKTGRKETRNYGQNHDMLVELGPIYWPGGLQEVPRGWNIGATSEKPLIIGVPASGAFHLVNVSIVAPDQTSITGFVIDVFNTSLKYLPYDLPFKLVPYYGRYDDLVHQIHQRVFDAAVGDFLILDERYRWADFSQPFVKSGMNMVVTVKEDKTKDIWIFAMVFEKKLWILFLSMGLFIGFVVWLVERRRNPEFADGSVSQQLGAVFWFSFTLLFFAQKESPRSNLSKIVLVPWYLLILMLTIYFQASLTSLMTVSQLLPSVKDVEALRAENAVVGCNWNSFVCTYLVHVLRFKPENIKRMRAVEEYPPAFERGEIKAAFFVTFHAKVFLTKYCRGYTLAGPTYNFGGFGFAFRKGSVLSTDISQAILKATEKGEIEGLEHEMFTRCKCSTSTINNSTTFVGLKPFSGLFCISGGVAAVALLVIVFPSVELQSRILSVVKEAILRSRICSWLSMMLRHRTSTRVGKEQEIAMKIAVQDVYRDSCIQLTLHFRNSSESSKSATSTALKLLHKNKVKAIIGTFALPEAAVLSEVHKNFLDIPVIFLPPTSILTASLPMPSSNLIRMSSNISIDMQCLTSIVSYFQWRKVTVIYERSNTFSLDSDIISVLSDSLKSVDSTVEQHLAFPPINSLFDPEVAIEQEFRKLSTRRNRVFVVLQSSLQLATCVFQKAHQMGMLEKGFVWIISEEIASLLDSVDSSVIASMQGVIGYKTSFVDTSKLYKKFKIRFERSYLTKYPNDQGNPYPSLFALRAYDAVLAIGKAKKDSVGKLYSNMSNFVGLSGNISFRNGMIDQLPTFKIINVVGNGYRDLAFWSAEDGFSTKPPTQSGRKNDFVKLGPIYWPGSQQTVSRGFSSGVISQKPLRIGVPASGAFHPFVNVSFDEVHNKTFMTGFAVDVFRASLKYLPYDLPFTLIPFYGTYDELVHEIHRKRFDAAVGDINILEERYKWADFSQPYAKSGMVMVVTVKHDSTNEMWMFFEEHVDDPEFGDSSLFQQVGTIFWFSFSLLLFAQRNESPRSNLSKIVLAPWQFLILMLTIYFTAALTSLMTVSQLPPSVKDVDTLRRENAAVGCNWNSFLCPYLVDVLHFKLNNIRPTRSIDEYHTAFQRGEIKAAFFVTSHAQVFLAKYCKDYTIAGPTYYFRWFKLCE</sequence>
<evidence type="ECO:0000256" key="6">
    <source>
        <dbReference type="ARBA" id="ARBA00023136"/>
    </source>
</evidence>
<dbReference type="GO" id="GO:0015276">
    <property type="term" value="F:ligand-gated monoatomic ion channel activity"/>
    <property type="evidence" value="ECO:0007669"/>
    <property type="project" value="InterPro"/>
</dbReference>
<dbReference type="EnsemblPlants" id="AUR62019096-RA">
    <property type="protein sequence ID" value="AUR62019096-RA:cds"/>
    <property type="gene ID" value="AUR62019096"/>
</dbReference>